<evidence type="ECO:0000256" key="3">
    <source>
        <dbReference type="SAM" id="Phobius"/>
    </source>
</evidence>
<dbReference type="InterPro" id="IPR043128">
    <property type="entry name" value="Rev_trsase/Diguanyl_cyclase"/>
</dbReference>
<feature type="domain" description="GGDEF" evidence="4">
    <location>
        <begin position="208"/>
        <end position="340"/>
    </location>
</feature>
<evidence type="ECO:0000313" key="6">
    <source>
        <dbReference type="Proteomes" id="UP000009071"/>
    </source>
</evidence>
<dbReference type="KEGG" id="dma:DMR_17730"/>
<dbReference type="Proteomes" id="UP000009071">
    <property type="component" value="Chromosome"/>
</dbReference>
<feature type="transmembrane region" description="Helical" evidence="3">
    <location>
        <begin position="40"/>
        <end position="61"/>
    </location>
</feature>
<name>C4XQ99_SOLM1</name>
<feature type="transmembrane region" description="Helical" evidence="3">
    <location>
        <begin position="12"/>
        <end position="33"/>
    </location>
</feature>
<dbReference type="SMART" id="SM00267">
    <property type="entry name" value="GGDEF"/>
    <property type="match status" value="1"/>
</dbReference>
<dbReference type="EMBL" id="AP010904">
    <property type="protein sequence ID" value="BAH75264.1"/>
    <property type="molecule type" value="Genomic_DNA"/>
</dbReference>
<feature type="transmembrane region" description="Helical" evidence="3">
    <location>
        <begin position="67"/>
        <end position="84"/>
    </location>
</feature>
<proteinExistence type="predicted"/>
<keyword evidence="3" id="KW-0472">Membrane</keyword>
<sequence length="340" mass="37504">MRFMTGINLVSLPIANLCIFSLPIFIALSVFSLARQPPTLRFSLTVASIFAFSFGVLALTMHDKHLPGIYTSAINGALYLYAALQIIRKTRPHNAVVWSMHGFCLLLASTLFIRAAILCAGWLSPGSALDAIGPELTAIVLFGNMLCLDALILCFPLLDFMDAQSRLSQATQEIIERSKIDVLTGAYNRSHMQSRLHHHVSRCSSSGETFSLILFDLDHFKAINDTYGHVIGDRVLAQVGSQVKSSLRRYDELFRFGGEEFLVILPDTDANHACDIAERLRQEIANLLFDGPNISEQFRITSSFGIASTTKATRSADILLQQTDAALYKAKAQGRNMVCV</sequence>
<dbReference type="EC" id="2.7.7.65" evidence="1"/>
<dbReference type="InterPro" id="IPR000160">
    <property type="entry name" value="GGDEF_dom"/>
</dbReference>
<reference evidence="5 6" key="1">
    <citation type="journal article" date="2009" name="Genome Res.">
        <title>Whole genome sequence of Desulfovibrio magneticus strain RS-1 revealed common gene clusters in magnetotactic bacteria.</title>
        <authorList>
            <person name="Nakazawa H."/>
            <person name="Arakaki A."/>
            <person name="Narita-Yamada S."/>
            <person name="Yashiro I."/>
            <person name="Jinno K."/>
            <person name="Aoki N."/>
            <person name="Tsuruyama A."/>
            <person name="Okamura Y."/>
            <person name="Tanikawa S."/>
            <person name="Fujita N."/>
            <person name="Takeyama H."/>
            <person name="Matsunaga T."/>
        </authorList>
    </citation>
    <scope>NUCLEOTIDE SEQUENCE [LARGE SCALE GENOMIC DNA]</scope>
    <source>
        <strain evidence="6">ATCC 700980 / DSM 13731 / RS-1</strain>
    </source>
</reference>
<feature type="transmembrane region" description="Helical" evidence="3">
    <location>
        <begin position="96"/>
        <end position="124"/>
    </location>
</feature>
<dbReference type="Pfam" id="PF00990">
    <property type="entry name" value="GGDEF"/>
    <property type="match status" value="1"/>
</dbReference>
<dbReference type="FunFam" id="3.30.70.270:FF:000001">
    <property type="entry name" value="Diguanylate cyclase domain protein"/>
    <property type="match status" value="1"/>
</dbReference>
<keyword evidence="3" id="KW-1133">Transmembrane helix</keyword>
<dbReference type="InterPro" id="IPR050469">
    <property type="entry name" value="Diguanylate_Cyclase"/>
</dbReference>
<accession>C4XQ99</accession>
<keyword evidence="6" id="KW-1185">Reference proteome</keyword>
<evidence type="ECO:0000256" key="2">
    <source>
        <dbReference type="ARBA" id="ARBA00034247"/>
    </source>
</evidence>
<gene>
    <name evidence="5" type="ordered locus">DMR_17730</name>
</gene>
<keyword evidence="3" id="KW-0812">Transmembrane</keyword>
<dbReference type="PROSITE" id="PS50887">
    <property type="entry name" value="GGDEF"/>
    <property type="match status" value="1"/>
</dbReference>
<comment type="catalytic activity">
    <reaction evidence="2">
        <text>2 GTP = 3',3'-c-di-GMP + 2 diphosphate</text>
        <dbReference type="Rhea" id="RHEA:24898"/>
        <dbReference type="ChEBI" id="CHEBI:33019"/>
        <dbReference type="ChEBI" id="CHEBI:37565"/>
        <dbReference type="ChEBI" id="CHEBI:58805"/>
        <dbReference type="EC" id="2.7.7.65"/>
    </reaction>
</comment>
<dbReference type="GO" id="GO:0052621">
    <property type="term" value="F:diguanylate cyclase activity"/>
    <property type="evidence" value="ECO:0007669"/>
    <property type="project" value="UniProtKB-EC"/>
</dbReference>
<dbReference type="AlphaFoldDB" id="C4XQ99"/>
<dbReference type="eggNOG" id="COG3706">
    <property type="taxonomic scope" value="Bacteria"/>
</dbReference>
<protein>
    <recommendedName>
        <fullName evidence="1">diguanylate cyclase</fullName>
        <ecNumber evidence="1">2.7.7.65</ecNumber>
    </recommendedName>
</protein>
<dbReference type="SUPFAM" id="SSF55073">
    <property type="entry name" value="Nucleotide cyclase"/>
    <property type="match status" value="1"/>
</dbReference>
<dbReference type="Gene3D" id="3.30.70.270">
    <property type="match status" value="1"/>
</dbReference>
<feature type="transmembrane region" description="Helical" evidence="3">
    <location>
        <begin position="136"/>
        <end position="158"/>
    </location>
</feature>
<dbReference type="HOGENOM" id="CLU_000445_11_1_7"/>
<dbReference type="CDD" id="cd01949">
    <property type="entry name" value="GGDEF"/>
    <property type="match status" value="1"/>
</dbReference>
<dbReference type="InterPro" id="IPR029787">
    <property type="entry name" value="Nucleotide_cyclase"/>
</dbReference>
<evidence type="ECO:0000259" key="4">
    <source>
        <dbReference type="PROSITE" id="PS50887"/>
    </source>
</evidence>
<dbReference type="PANTHER" id="PTHR45138">
    <property type="entry name" value="REGULATORY COMPONENTS OF SENSORY TRANSDUCTION SYSTEM"/>
    <property type="match status" value="1"/>
</dbReference>
<evidence type="ECO:0000313" key="5">
    <source>
        <dbReference type="EMBL" id="BAH75264.1"/>
    </source>
</evidence>
<dbReference type="STRING" id="573370.DMR_17730"/>
<organism evidence="5 6">
    <name type="scientific">Solidesulfovibrio magneticus (strain ATCC 700980 / DSM 13731 / RS-1)</name>
    <name type="common">Desulfovibrio magneticus</name>
    <dbReference type="NCBI Taxonomy" id="573370"/>
    <lineage>
        <taxon>Bacteria</taxon>
        <taxon>Pseudomonadati</taxon>
        <taxon>Thermodesulfobacteriota</taxon>
        <taxon>Desulfovibrionia</taxon>
        <taxon>Desulfovibrionales</taxon>
        <taxon>Desulfovibrionaceae</taxon>
        <taxon>Solidesulfovibrio</taxon>
    </lineage>
</organism>
<dbReference type="PANTHER" id="PTHR45138:SF9">
    <property type="entry name" value="DIGUANYLATE CYCLASE DGCM-RELATED"/>
    <property type="match status" value="1"/>
</dbReference>
<dbReference type="NCBIfam" id="TIGR00254">
    <property type="entry name" value="GGDEF"/>
    <property type="match status" value="1"/>
</dbReference>
<evidence type="ECO:0000256" key="1">
    <source>
        <dbReference type="ARBA" id="ARBA00012528"/>
    </source>
</evidence>